<dbReference type="GO" id="GO:0006357">
    <property type="term" value="P:regulation of transcription by RNA polymerase II"/>
    <property type="evidence" value="ECO:0007669"/>
    <property type="project" value="TreeGrafter"/>
</dbReference>
<dbReference type="InterPro" id="IPR003347">
    <property type="entry name" value="JmjC_dom"/>
</dbReference>
<dbReference type="InterPro" id="IPR001841">
    <property type="entry name" value="Znf_RING"/>
</dbReference>
<feature type="compositionally biased region" description="Basic residues" evidence="8">
    <location>
        <begin position="214"/>
        <end position="223"/>
    </location>
</feature>
<evidence type="ECO:0000259" key="9">
    <source>
        <dbReference type="PROSITE" id="PS50089"/>
    </source>
</evidence>
<dbReference type="PANTHER" id="PTHR12549">
    <property type="entry name" value="JMJC DOMAIN-CONTAINING HISTONE DEMETHYLATION PROTEIN"/>
    <property type="match status" value="1"/>
</dbReference>
<dbReference type="GO" id="GO:0031490">
    <property type="term" value="F:chromatin DNA binding"/>
    <property type="evidence" value="ECO:0007669"/>
    <property type="project" value="TreeGrafter"/>
</dbReference>
<evidence type="ECO:0000256" key="6">
    <source>
        <dbReference type="ARBA" id="ARBA00023242"/>
    </source>
</evidence>
<evidence type="ECO:0000256" key="7">
    <source>
        <dbReference type="PROSITE-ProRule" id="PRU00175"/>
    </source>
</evidence>
<dbReference type="InterPro" id="IPR018866">
    <property type="entry name" value="Znf-4CXXC_R1"/>
</dbReference>
<dbReference type="PANTHER" id="PTHR12549:SF11">
    <property type="entry name" value="LYSINE-SPECIFIC DEMETHYLASE JMJ25"/>
    <property type="match status" value="1"/>
</dbReference>
<name>A0A6J0ZME4_9ROSI</name>
<proteinExistence type="inferred from homology"/>
<organism evidence="11 12">
    <name type="scientific">Herrania umbratica</name>
    <dbReference type="NCBI Taxonomy" id="108875"/>
    <lineage>
        <taxon>Eukaryota</taxon>
        <taxon>Viridiplantae</taxon>
        <taxon>Streptophyta</taxon>
        <taxon>Embryophyta</taxon>
        <taxon>Tracheophyta</taxon>
        <taxon>Spermatophyta</taxon>
        <taxon>Magnoliopsida</taxon>
        <taxon>eudicotyledons</taxon>
        <taxon>Gunneridae</taxon>
        <taxon>Pentapetalae</taxon>
        <taxon>rosids</taxon>
        <taxon>malvids</taxon>
        <taxon>Malvales</taxon>
        <taxon>Malvaceae</taxon>
        <taxon>Byttnerioideae</taxon>
        <taxon>Herrania</taxon>
    </lineage>
</organism>
<gene>
    <name evidence="12" type="primary">LOC110410591</name>
</gene>
<feature type="domain" description="RING-type" evidence="9">
    <location>
        <begin position="365"/>
        <end position="412"/>
    </location>
</feature>
<dbReference type="Gene3D" id="2.60.120.650">
    <property type="entry name" value="Cupin"/>
    <property type="match status" value="1"/>
</dbReference>
<reference evidence="12" key="1">
    <citation type="submission" date="2025-08" db="UniProtKB">
        <authorList>
            <consortium name="RefSeq"/>
        </authorList>
    </citation>
    <scope>IDENTIFICATION</scope>
    <source>
        <tissue evidence="12">Leaf</tissue>
    </source>
</reference>
<evidence type="ECO:0000259" key="10">
    <source>
        <dbReference type="PROSITE" id="PS51184"/>
    </source>
</evidence>
<feature type="compositionally biased region" description="Basic residues" evidence="8">
    <location>
        <begin position="249"/>
        <end position="258"/>
    </location>
</feature>
<feature type="region of interest" description="Disordered" evidence="8">
    <location>
        <begin position="41"/>
        <end position="98"/>
    </location>
</feature>
<dbReference type="GO" id="GO:0008270">
    <property type="term" value="F:zinc ion binding"/>
    <property type="evidence" value="ECO:0007669"/>
    <property type="project" value="UniProtKB-KW"/>
</dbReference>
<evidence type="ECO:0000256" key="4">
    <source>
        <dbReference type="ARBA" id="ARBA00023015"/>
    </source>
</evidence>
<comment type="subcellular location">
    <subcellularLocation>
        <location evidence="1">Nucleus</location>
    </subcellularLocation>
</comment>
<dbReference type="Pfam" id="PF02373">
    <property type="entry name" value="JmjC"/>
    <property type="match status" value="1"/>
</dbReference>
<dbReference type="PROSITE" id="PS51184">
    <property type="entry name" value="JMJC"/>
    <property type="match status" value="1"/>
</dbReference>
<protein>
    <submittedName>
        <fullName evidence="12">Lysine-specific demethylase JMJ25-like isoform X1</fullName>
    </submittedName>
</protein>
<dbReference type="SUPFAM" id="SSF51197">
    <property type="entry name" value="Clavaminate synthase-like"/>
    <property type="match status" value="1"/>
</dbReference>
<feature type="region of interest" description="Disordered" evidence="8">
    <location>
        <begin position="1"/>
        <end position="29"/>
    </location>
</feature>
<evidence type="ECO:0000256" key="5">
    <source>
        <dbReference type="ARBA" id="ARBA00023163"/>
    </source>
</evidence>
<keyword evidence="4" id="KW-0805">Transcription regulation</keyword>
<dbReference type="Pfam" id="PF10497">
    <property type="entry name" value="zf-4CXXC_R1"/>
    <property type="match status" value="1"/>
</dbReference>
<evidence type="ECO:0000313" key="11">
    <source>
        <dbReference type="Proteomes" id="UP000504621"/>
    </source>
</evidence>
<dbReference type="InterPro" id="IPR045109">
    <property type="entry name" value="LSDs-like"/>
</dbReference>
<dbReference type="GeneID" id="110410591"/>
<dbReference type="GO" id="GO:0003712">
    <property type="term" value="F:transcription coregulator activity"/>
    <property type="evidence" value="ECO:0007669"/>
    <property type="project" value="TreeGrafter"/>
</dbReference>
<dbReference type="Proteomes" id="UP000504621">
    <property type="component" value="Unplaced"/>
</dbReference>
<feature type="region of interest" description="Disordered" evidence="8">
    <location>
        <begin position="162"/>
        <end position="187"/>
    </location>
</feature>
<dbReference type="AlphaFoldDB" id="A0A6J0ZME4"/>
<dbReference type="CDD" id="cd02208">
    <property type="entry name" value="cupin_RmlC-like"/>
    <property type="match status" value="1"/>
</dbReference>
<keyword evidence="11" id="KW-1185">Reference proteome</keyword>
<keyword evidence="3" id="KW-0479">Metal-binding</keyword>
<dbReference type="GO" id="GO:0032454">
    <property type="term" value="F:histone H3K9 demethylase activity"/>
    <property type="evidence" value="ECO:0007669"/>
    <property type="project" value="InterPro"/>
</dbReference>
<keyword evidence="7" id="KW-0863">Zinc-finger</keyword>
<evidence type="ECO:0000256" key="2">
    <source>
        <dbReference type="ARBA" id="ARBA00006801"/>
    </source>
</evidence>
<feature type="compositionally biased region" description="Basic and acidic residues" evidence="8">
    <location>
        <begin position="48"/>
        <end position="80"/>
    </location>
</feature>
<feature type="domain" description="JmjC" evidence="10">
    <location>
        <begin position="809"/>
        <end position="1105"/>
    </location>
</feature>
<dbReference type="SMART" id="SM00558">
    <property type="entry name" value="JmjC"/>
    <property type="match status" value="1"/>
</dbReference>
<sequence>MARPRKRLKPERAPGICEGVPQTDGEVMGSKENCADAEDQVEGINGKGQEEHDSEMDGDKAGEVEGKEEGIERKDEKCGDLEGDEEGVALKKPTKRGRQIKQATVSLKRGTMEIVKEENVEGNSDFVAEKKEEVGEKLEENGIQPKGGKRLSFVENLEIANGEDGASIKEEVDWGADGNGQGNSGDVLKRRLRAVAKKVSYAEVQESEDEGFSAKKRSRKGRQKEKVLKSEGQEYGNNENEDIEIPTKQRGRRGRQKRKVSESEDNEGKDVKEEGGKVEQGGDLGVDDGKERSRRGAKKDGKKMDKEVLGNGKSLEKQEEESLGMNTEPKYSLRASRVCKTREEPVPYSKKRNFAKWIADESLMCHQCQRNDKGRVVRCKLCKRKRYCIPCLTNWYPKMSEDAIAAACPVCRDNCNCKACLRMTGLLNKLGKTLKLEFSDDEKVQHSRYLLQALLPYIKQFSQEQMKEKVIESKIQGMLPEQIQLKQAVCLEDERVYCNNCRTSIVDFHRSCSNCNYDLCLTCCREIRDGHLQGGQKEVIMEYADRGFSYLHGALQCSMSSEVGKSLDSSEETNSKEHKAATSRWKENENGSIPCAPKDLDGCGNGLLELRCMFTENAIFELTEKAEKIAKALNLENVLEFSNQQCPCYNSMGEVRTGNGKLRKAAFREDATDNYLYCPKAKDIQTGDLKHFQRHWANGEPVIVSDVLENTSGLSWEPMVMWRAFRQITHTKHDQQLEVKAIDCLDWSEVMVNIHQFFKGYTDGRFDIQSWPQILKLKDWPPSNEFEKLLPRHHVEFLRCLPFKEYTHSLSGILNMATKLPEKSLKPDMGPKSYIAYGVSQELGRGDSVTRLHCDMSDAVNVLTHTAELKLTPEELASIDNLKQRHHLQDQWELFGMGSKVGRNMPGDGSFDISICDKQSSDRSGDQEGDAIVQQDCQDGYSSLDGNNVVREFEMEKSGKAKVDQEICVENGRLYELSRNKIEELEAVEGGAIWDIFRRQDVPKLQDYLKEHFREFRYVHCCPVSQVFHPIHDQTFFLTLDHKAKLKKEYGIEPWTFVQKLGEAVFIPAGCPHQVRNIKSCTKVALDFVSPENVGECVRLTEEFRVLPQDHRAREDKLEVKKMTVHAIREAVNYLDPNAKIELANKVE</sequence>
<keyword evidence="5" id="KW-0804">Transcription</keyword>
<evidence type="ECO:0000256" key="3">
    <source>
        <dbReference type="ARBA" id="ARBA00022723"/>
    </source>
</evidence>
<dbReference type="GO" id="GO:0000785">
    <property type="term" value="C:chromatin"/>
    <property type="evidence" value="ECO:0007669"/>
    <property type="project" value="TreeGrafter"/>
</dbReference>
<dbReference type="GO" id="GO:0000118">
    <property type="term" value="C:histone deacetylase complex"/>
    <property type="evidence" value="ECO:0007669"/>
    <property type="project" value="TreeGrafter"/>
</dbReference>
<dbReference type="OrthoDB" id="1667110at2759"/>
<evidence type="ECO:0000256" key="1">
    <source>
        <dbReference type="ARBA" id="ARBA00004123"/>
    </source>
</evidence>
<evidence type="ECO:0000313" key="12">
    <source>
        <dbReference type="RefSeq" id="XP_021276038.1"/>
    </source>
</evidence>
<comment type="similarity">
    <text evidence="2">Belongs to the JARID1 histone demethylase family.</text>
</comment>
<accession>A0A6J0ZME4</accession>
<feature type="compositionally biased region" description="Basic and acidic residues" evidence="8">
    <location>
        <begin position="298"/>
        <end position="308"/>
    </location>
</feature>
<dbReference type="PROSITE" id="PS50089">
    <property type="entry name" value="ZF_RING_2"/>
    <property type="match status" value="1"/>
</dbReference>
<keyword evidence="6" id="KW-0539">Nucleus</keyword>
<keyword evidence="7" id="KW-0862">Zinc</keyword>
<dbReference type="RefSeq" id="XP_021276038.1">
    <property type="nucleotide sequence ID" value="XM_021420363.1"/>
</dbReference>
<feature type="region of interest" description="Disordered" evidence="8">
    <location>
        <begin position="200"/>
        <end position="328"/>
    </location>
</feature>
<evidence type="ECO:0000256" key="8">
    <source>
        <dbReference type="SAM" id="MobiDB-lite"/>
    </source>
</evidence>
<feature type="compositionally biased region" description="Basic and acidic residues" evidence="8">
    <location>
        <begin position="259"/>
        <end position="277"/>
    </location>
</feature>